<dbReference type="CDD" id="cd18182">
    <property type="entry name" value="ATP-synt_Fo_c_ATP5G3"/>
    <property type="match status" value="1"/>
</dbReference>
<reference evidence="19" key="2">
    <citation type="submission" date="2025-08" db="UniProtKB">
        <authorList>
            <consortium name="Ensembl"/>
        </authorList>
    </citation>
    <scope>IDENTIFICATION</scope>
</reference>
<gene>
    <name evidence="19" type="primary">ATP5MC2</name>
</gene>
<evidence type="ECO:0000256" key="11">
    <source>
        <dbReference type="ARBA" id="ARBA00023121"/>
    </source>
</evidence>
<keyword evidence="4" id="KW-0488">Methylation</keyword>
<evidence type="ECO:0000256" key="17">
    <source>
        <dbReference type="SAM" id="Phobius"/>
    </source>
</evidence>
<dbReference type="GO" id="GO:0033177">
    <property type="term" value="C:proton-transporting two-sector ATPase complex, proton-transporting domain"/>
    <property type="evidence" value="ECO:0007669"/>
    <property type="project" value="InterPro"/>
</dbReference>
<dbReference type="InParanoid" id="G1L196"/>
<keyword evidence="6 17" id="KW-0812">Transmembrane</keyword>
<protein>
    <recommendedName>
        <fullName evidence="15">ATP synthase lipid-binding protein</fullName>
    </recommendedName>
    <alternativeName>
        <fullName evidence="16">ATPase protein 9</fullName>
    </alternativeName>
    <alternativeName>
        <fullName evidence="14">ATPase subunit c</fullName>
    </alternativeName>
</protein>
<evidence type="ECO:0000256" key="15">
    <source>
        <dbReference type="ARBA" id="ARBA00032304"/>
    </source>
</evidence>
<dbReference type="Ensembl" id="ENSAMET00000000669.2">
    <property type="protein sequence ID" value="ENSAMEP00000000648.2"/>
    <property type="gene ID" value="ENSAMEG00000000619.2"/>
</dbReference>
<feature type="transmembrane region" description="Helical" evidence="17">
    <location>
        <begin position="240"/>
        <end position="266"/>
    </location>
</feature>
<evidence type="ECO:0000256" key="5">
    <source>
        <dbReference type="ARBA" id="ARBA00022547"/>
    </source>
</evidence>
<dbReference type="InterPro" id="IPR002379">
    <property type="entry name" value="ATPase_proteolipid_c-like_dom"/>
</dbReference>
<dbReference type="HAMAP" id="MF_01396">
    <property type="entry name" value="ATP_synth_c_bact"/>
    <property type="match status" value="1"/>
</dbReference>
<keyword evidence="20" id="KW-1185">Reference proteome</keyword>
<keyword evidence="12" id="KW-0496">Mitochondrion</keyword>
<dbReference type="GO" id="GO:0031966">
    <property type="term" value="C:mitochondrial membrane"/>
    <property type="evidence" value="ECO:0007669"/>
    <property type="project" value="UniProtKB-SubCell"/>
</dbReference>
<keyword evidence="9 17" id="KW-1133">Transmembrane helix</keyword>
<name>G1L196_AILME</name>
<reference evidence="19" key="3">
    <citation type="submission" date="2025-09" db="UniProtKB">
        <authorList>
            <consortium name="Ensembl"/>
        </authorList>
    </citation>
    <scope>IDENTIFICATION</scope>
</reference>
<reference evidence="19 20" key="1">
    <citation type="journal article" date="2010" name="Nature">
        <title>The sequence and de novo assembly of the giant panda genome.</title>
        <authorList>
            <person name="Li R."/>
            <person name="Fan W."/>
            <person name="Tian G."/>
            <person name="Zhu H."/>
            <person name="He L."/>
            <person name="Cai J."/>
            <person name="Huang Q."/>
            <person name="Cai Q."/>
            <person name="Li B."/>
            <person name="Bai Y."/>
            <person name="Zhang Z."/>
            <person name="Zhang Y."/>
            <person name="Wang W."/>
            <person name="Li J."/>
            <person name="Wei F."/>
            <person name="Li H."/>
            <person name="Jian M."/>
            <person name="Li J."/>
            <person name="Zhang Z."/>
            <person name="Nielsen R."/>
            <person name="Li D."/>
            <person name="Gu W."/>
            <person name="Yang Z."/>
            <person name="Xuan Z."/>
            <person name="Ryder O.A."/>
            <person name="Leung F.C."/>
            <person name="Zhou Y."/>
            <person name="Cao J."/>
            <person name="Sun X."/>
            <person name="Fu Y."/>
            <person name="Fang X."/>
            <person name="Guo X."/>
            <person name="Wang B."/>
            <person name="Hou R."/>
            <person name="Shen F."/>
            <person name="Mu B."/>
            <person name="Ni P."/>
            <person name="Lin R."/>
            <person name="Qian W."/>
            <person name="Wang G."/>
            <person name="Yu C."/>
            <person name="Nie W."/>
            <person name="Wang J."/>
            <person name="Wu Z."/>
            <person name="Liang H."/>
            <person name="Min J."/>
            <person name="Wu Q."/>
            <person name="Cheng S."/>
            <person name="Ruan J."/>
            <person name="Wang M."/>
            <person name="Shi Z."/>
            <person name="Wen M."/>
            <person name="Liu B."/>
            <person name="Ren X."/>
            <person name="Zheng H."/>
            <person name="Dong D."/>
            <person name="Cook K."/>
            <person name="Shan G."/>
            <person name="Zhang H."/>
            <person name="Kosiol C."/>
            <person name="Xie X."/>
            <person name="Lu Z."/>
            <person name="Zheng H."/>
            <person name="Li Y."/>
            <person name="Steiner C.C."/>
            <person name="Lam T.T."/>
            <person name="Lin S."/>
            <person name="Zhang Q."/>
            <person name="Li G."/>
            <person name="Tian J."/>
            <person name="Gong T."/>
            <person name="Liu H."/>
            <person name="Zhang D."/>
            <person name="Fang L."/>
            <person name="Ye C."/>
            <person name="Zhang J."/>
            <person name="Hu W."/>
            <person name="Xu A."/>
            <person name="Ren Y."/>
            <person name="Zhang G."/>
            <person name="Bruford M.W."/>
            <person name="Li Q."/>
            <person name="Ma L."/>
            <person name="Guo Y."/>
            <person name="An N."/>
            <person name="Hu Y."/>
            <person name="Zheng Y."/>
            <person name="Shi Y."/>
            <person name="Li Z."/>
            <person name="Liu Q."/>
            <person name="Chen Y."/>
            <person name="Zhao J."/>
            <person name="Qu N."/>
            <person name="Zhao S."/>
            <person name="Tian F."/>
            <person name="Wang X."/>
            <person name="Wang H."/>
            <person name="Xu L."/>
            <person name="Liu X."/>
            <person name="Vinar T."/>
            <person name="Wang Y."/>
            <person name="Lam T.W."/>
            <person name="Yiu S.M."/>
            <person name="Liu S."/>
            <person name="Zhang H."/>
            <person name="Li D."/>
            <person name="Huang Y."/>
            <person name="Wang X."/>
            <person name="Yang G."/>
            <person name="Jiang Z."/>
            <person name="Wang J."/>
            <person name="Qin N."/>
            <person name="Li L."/>
            <person name="Li J."/>
            <person name="Bolund L."/>
            <person name="Kristiansen K."/>
            <person name="Wong G.K."/>
            <person name="Olson M."/>
            <person name="Zhang X."/>
            <person name="Li S."/>
            <person name="Yang H."/>
            <person name="Wang J."/>
            <person name="Wang J."/>
        </authorList>
    </citation>
    <scope>NUCLEOTIDE SEQUENCE [LARGE SCALE GENOMIC DNA]</scope>
</reference>
<organism evidence="19 20">
    <name type="scientific">Ailuropoda melanoleuca</name>
    <name type="common">Giant panda</name>
    <dbReference type="NCBI Taxonomy" id="9646"/>
    <lineage>
        <taxon>Eukaryota</taxon>
        <taxon>Metazoa</taxon>
        <taxon>Chordata</taxon>
        <taxon>Craniata</taxon>
        <taxon>Vertebrata</taxon>
        <taxon>Euteleostomi</taxon>
        <taxon>Mammalia</taxon>
        <taxon>Eutheria</taxon>
        <taxon>Laurasiatheria</taxon>
        <taxon>Carnivora</taxon>
        <taxon>Caniformia</taxon>
        <taxon>Ursidae</taxon>
        <taxon>Ailuropoda</taxon>
    </lineage>
</organism>
<evidence type="ECO:0000256" key="6">
    <source>
        <dbReference type="ARBA" id="ARBA00022692"/>
    </source>
</evidence>
<evidence type="ECO:0000259" key="18">
    <source>
        <dbReference type="Pfam" id="PF00137"/>
    </source>
</evidence>
<dbReference type="Pfam" id="PF00137">
    <property type="entry name" value="ATP-synt_C"/>
    <property type="match status" value="1"/>
</dbReference>
<evidence type="ECO:0000313" key="19">
    <source>
        <dbReference type="Ensembl" id="ENSAMEP00000000648.2"/>
    </source>
</evidence>
<evidence type="ECO:0000256" key="14">
    <source>
        <dbReference type="ARBA" id="ARBA00029852"/>
    </source>
</evidence>
<dbReference type="HOGENOM" id="CLU_116822_1_0_1"/>
<keyword evidence="10" id="KW-0406">Ion transport</keyword>
<keyword evidence="8" id="KW-0809">Transit peptide</keyword>
<dbReference type="PANTHER" id="PTHR10031:SF0">
    <property type="entry name" value="ATPASE PROTEIN 9"/>
    <property type="match status" value="1"/>
</dbReference>
<dbReference type="InterPro" id="IPR038662">
    <property type="entry name" value="ATP_synth_F0_csu_sf"/>
</dbReference>
<proteinExistence type="inferred from homology"/>
<dbReference type="GO" id="GO:0008289">
    <property type="term" value="F:lipid binding"/>
    <property type="evidence" value="ECO:0007669"/>
    <property type="project" value="UniProtKB-KW"/>
</dbReference>
<comment type="subcellular location">
    <subcellularLocation>
        <location evidence="1">Mitochondrion membrane</location>
        <topology evidence="1">Multi-pass membrane protein</topology>
    </subcellularLocation>
</comment>
<accession>G1L196</accession>
<dbReference type="PROSITE" id="PS00605">
    <property type="entry name" value="ATPASE_C"/>
    <property type="match status" value="1"/>
</dbReference>
<dbReference type="GeneTree" id="ENSGT00940000157981"/>
<evidence type="ECO:0000313" key="20">
    <source>
        <dbReference type="Proteomes" id="UP000008912"/>
    </source>
</evidence>
<dbReference type="GO" id="GO:0015986">
    <property type="term" value="P:proton motive force-driven ATP synthesis"/>
    <property type="evidence" value="ECO:0007669"/>
    <property type="project" value="InterPro"/>
</dbReference>
<dbReference type="InterPro" id="IPR000454">
    <property type="entry name" value="ATP_synth_F0_csu"/>
</dbReference>
<feature type="transmembrane region" description="Helical" evidence="17">
    <location>
        <begin position="278"/>
        <end position="306"/>
    </location>
</feature>
<dbReference type="InterPro" id="IPR035921">
    <property type="entry name" value="F/V-ATP_Csub_sf"/>
</dbReference>
<keyword evidence="11" id="KW-0446">Lipid-binding</keyword>
<sequence length="307" mass="32928">MTFPFATFWALNPHLDVCYLTVNFWCAWEGEGVGNMTARAEKGYTSPRSQTLEPTKPQATLWIGLHCRVVLISAEGRLCLQFLLSNTRWSDWLNVATKLTGGAVAPGPTLNIAITLSLEERLVGAGRACAESSFRSSRPLSRPSLSSLHWEQLSATAPHPLKMYACAKFVSTPFLAKSTSQLLSRSLSAVVLKPPETLTDEVPYKSLSSLAAPRPLTSLIPSRSFQTSAISRDIDTAAKFIGAGAATVGVAGSGAGIGTVFGSLIIGYARNPSLKQQLFSYAILGFALSEAMGLFCLMVAFLILFAM</sequence>
<comment type="similarity">
    <text evidence="2">Belongs to the ATPase C chain family.</text>
</comment>
<keyword evidence="3" id="KW-0813">Transport</keyword>
<dbReference type="PRINTS" id="PR00124">
    <property type="entry name" value="ATPASEC"/>
</dbReference>
<evidence type="ECO:0000256" key="7">
    <source>
        <dbReference type="ARBA" id="ARBA00022781"/>
    </source>
</evidence>
<keyword evidence="13 17" id="KW-0472">Membrane</keyword>
<feature type="domain" description="V-ATPase proteolipid subunit C-like" evidence="18">
    <location>
        <begin position="241"/>
        <end position="303"/>
    </location>
</feature>
<dbReference type="AlphaFoldDB" id="G1L196"/>
<dbReference type="Proteomes" id="UP000008912">
    <property type="component" value="Unassembled WGS sequence"/>
</dbReference>
<keyword evidence="5" id="KW-0138">CF(0)</keyword>
<dbReference type="InterPro" id="IPR020537">
    <property type="entry name" value="ATP_synth_F0_csu_DDCD_BS"/>
</dbReference>
<dbReference type="PANTHER" id="PTHR10031">
    <property type="entry name" value="ATP SYNTHASE LIPID-BINDING PROTEIN, MITOCHONDRIAL"/>
    <property type="match status" value="1"/>
</dbReference>
<evidence type="ECO:0000256" key="1">
    <source>
        <dbReference type="ARBA" id="ARBA00004225"/>
    </source>
</evidence>
<evidence type="ECO:0000256" key="12">
    <source>
        <dbReference type="ARBA" id="ARBA00023128"/>
    </source>
</evidence>
<evidence type="ECO:0000256" key="16">
    <source>
        <dbReference type="ARBA" id="ARBA00033111"/>
    </source>
</evidence>
<evidence type="ECO:0000256" key="4">
    <source>
        <dbReference type="ARBA" id="ARBA00022481"/>
    </source>
</evidence>
<evidence type="ECO:0000256" key="2">
    <source>
        <dbReference type="ARBA" id="ARBA00006704"/>
    </source>
</evidence>
<dbReference type="Gene3D" id="1.20.20.10">
    <property type="entry name" value="F1F0 ATP synthase subunit C"/>
    <property type="match status" value="1"/>
</dbReference>
<evidence type="ECO:0000256" key="13">
    <source>
        <dbReference type="ARBA" id="ARBA00023136"/>
    </source>
</evidence>
<dbReference type="SUPFAM" id="SSF81333">
    <property type="entry name" value="F1F0 ATP synthase subunit C"/>
    <property type="match status" value="1"/>
</dbReference>
<evidence type="ECO:0000256" key="10">
    <source>
        <dbReference type="ARBA" id="ARBA00023065"/>
    </source>
</evidence>
<keyword evidence="7" id="KW-0375">Hydrogen ion transport</keyword>
<evidence type="ECO:0000256" key="3">
    <source>
        <dbReference type="ARBA" id="ARBA00022448"/>
    </source>
</evidence>
<dbReference type="GO" id="GO:0045259">
    <property type="term" value="C:proton-transporting ATP synthase complex"/>
    <property type="evidence" value="ECO:0007669"/>
    <property type="project" value="UniProtKB-KW"/>
</dbReference>
<dbReference type="FunFam" id="1.20.20.10:FF:000003">
    <property type="entry name" value="Atp synthase f complex subunit mitochondrial"/>
    <property type="match status" value="1"/>
</dbReference>
<evidence type="ECO:0000256" key="9">
    <source>
        <dbReference type="ARBA" id="ARBA00022989"/>
    </source>
</evidence>
<evidence type="ECO:0000256" key="8">
    <source>
        <dbReference type="ARBA" id="ARBA00022946"/>
    </source>
</evidence>
<dbReference type="GO" id="GO:0015078">
    <property type="term" value="F:proton transmembrane transporter activity"/>
    <property type="evidence" value="ECO:0007669"/>
    <property type="project" value="InterPro"/>
</dbReference>